<proteinExistence type="predicted"/>
<gene>
    <name evidence="4" type="ORF">BCR38DRAFT_456344</name>
</gene>
<evidence type="ECO:0000256" key="2">
    <source>
        <dbReference type="ARBA" id="ARBA00023242"/>
    </source>
</evidence>
<evidence type="ECO:0000256" key="3">
    <source>
        <dbReference type="SAM" id="MobiDB-lite"/>
    </source>
</evidence>
<dbReference type="Gene3D" id="3.40.50.300">
    <property type="entry name" value="P-loop containing nucleotide triphosphate hydrolases"/>
    <property type="match status" value="1"/>
</dbReference>
<dbReference type="InterPro" id="IPR027417">
    <property type="entry name" value="P-loop_NTPase"/>
</dbReference>
<dbReference type="AlphaFoldDB" id="A0A1Y2E7X4"/>
<dbReference type="PANTHER" id="PTHR46457:SF1">
    <property type="entry name" value="DNA REPAIR PROTEIN RAD51 HOMOLOG 4"/>
    <property type="match status" value="1"/>
</dbReference>
<keyword evidence="2" id="KW-0539">Nucleus</keyword>
<dbReference type="GO" id="GO:0033063">
    <property type="term" value="C:Rad51B-Rad51C-Rad51D-XRCC2 complex"/>
    <property type="evidence" value="ECO:0007669"/>
    <property type="project" value="TreeGrafter"/>
</dbReference>
<dbReference type="GO" id="GO:0003697">
    <property type="term" value="F:single-stranded DNA binding"/>
    <property type="evidence" value="ECO:0007669"/>
    <property type="project" value="TreeGrafter"/>
</dbReference>
<evidence type="ECO:0000313" key="4">
    <source>
        <dbReference type="EMBL" id="ORY67650.1"/>
    </source>
</evidence>
<name>A0A1Y2E7X4_9PEZI</name>
<protein>
    <submittedName>
        <fullName evidence="4">Uncharacterized protein</fullName>
    </submittedName>
</protein>
<dbReference type="PANTHER" id="PTHR46457">
    <property type="entry name" value="DNA REPAIR PROTEIN RAD51 HOMOLOG 4"/>
    <property type="match status" value="1"/>
</dbReference>
<sequence>MLPSQASSHFAVEPISGATLFEVENTRREELKRMGVLRTGCREIDEYVLGGGLERGCVVGLSAEEADMGLLIGVQTVAHGLIGSLSGIASTKLRAAIITTLPASAILPLLRDVITSQAQAKLGQESSTADVQVLVRLCLERISISRVFDIEGLWEVLNELETPLSAAGLRDPKPEPESEPPESSQRSAPSPPATRLPPLRTEILDSEDESALSSSPSSGFNASPQVITQDASAKALQTEPTGEAQPSVPDIILITHFSTLLTTLFTQRDKSSAHTSLQLLSSHLRYLSRSSGPLILLLNTTTSPSTQAAAPATPDRPNKSSNKQQEKPLDTTLRSIFNPRPLTHAGHGSAGAALSRRNKPAFGLTFTQFLDLHLLCTRVPRSRIDAEAMFAPASFQERLVGRGNASFAWVVEVLLDDIGVLGEGGQGGKGINVVLEREQRWGAVNVRDGVMVVDAFEAREGRYNTDPVRLAAGFGGRSV</sequence>
<keyword evidence="5" id="KW-1185">Reference proteome</keyword>
<dbReference type="STRING" id="1141098.A0A1Y2E7X4"/>
<dbReference type="InParanoid" id="A0A1Y2E7X4"/>
<feature type="compositionally biased region" description="Low complexity" evidence="3">
    <location>
        <begin position="304"/>
        <end position="313"/>
    </location>
</feature>
<dbReference type="GeneID" id="63778118"/>
<reference evidence="4 5" key="1">
    <citation type="submission" date="2016-07" db="EMBL/GenBank/DDBJ databases">
        <title>Pervasive Adenine N6-methylation of Active Genes in Fungi.</title>
        <authorList>
            <consortium name="DOE Joint Genome Institute"/>
            <person name="Mondo S.J."/>
            <person name="Dannebaum R.O."/>
            <person name="Kuo R.C."/>
            <person name="Labutti K."/>
            <person name="Haridas S."/>
            <person name="Kuo A."/>
            <person name="Salamov A."/>
            <person name="Ahrendt S.R."/>
            <person name="Lipzen A."/>
            <person name="Sullivan W."/>
            <person name="Andreopoulos W.B."/>
            <person name="Clum A."/>
            <person name="Lindquist E."/>
            <person name="Daum C."/>
            <person name="Ramamoorthy G.K."/>
            <person name="Gryganskyi A."/>
            <person name="Culley D."/>
            <person name="Magnuson J.K."/>
            <person name="James T.Y."/>
            <person name="O'Malley M.A."/>
            <person name="Stajich J.E."/>
            <person name="Spatafora J.W."/>
            <person name="Visel A."/>
            <person name="Grigoriev I.V."/>
        </authorList>
    </citation>
    <scope>NUCLEOTIDE SEQUENCE [LARGE SCALE GENOMIC DNA]</scope>
    <source>
        <strain evidence="4 5">CBS 129021</strain>
    </source>
</reference>
<dbReference type="GO" id="GO:0000723">
    <property type="term" value="P:telomere maintenance"/>
    <property type="evidence" value="ECO:0007669"/>
    <property type="project" value="TreeGrafter"/>
</dbReference>
<dbReference type="EMBL" id="MCFJ01000004">
    <property type="protein sequence ID" value="ORY67650.1"/>
    <property type="molecule type" value="Genomic_DNA"/>
</dbReference>
<comment type="subcellular location">
    <subcellularLocation>
        <location evidence="1">Nucleus</location>
    </subcellularLocation>
</comment>
<dbReference type="InterPro" id="IPR051988">
    <property type="entry name" value="HRR_RAD51_Paralog"/>
</dbReference>
<feature type="region of interest" description="Disordered" evidence="3">
    <location>
        <begin position="304"/>
        <end position="330"/>
    </location>
</feature>
<dbReference type="GO" id="GO:0042148">
    <property type="term" value="P:DNA strand invasion"/>
    <property type="evidence" value="ECO:0007669"/>
    <property type="project" value="TreeGrafter"/>
</dbReference>
<organism evidence="4 5">
    <name type="scientific">Pseudomassariella vexata</name>
    <dbReference type="NCBI Taxonomy" id="1141098"/>
    <lineage>
        <taxon>Eukaryota</taxon>
        <taxon>Fungi</taxon>
        <taxon>Dikarya</taxon>
        <taxon>Ascomycota</taxon>
        <taxon>Pezizomycotina</taxon>
        <taxon>Sordariomycetes</taxon>
        <taxon>Xylariomycetidae</taxon>
        <taxon>Amphisphaeriales</taxon>
        <taxon>Pseudomassariaceae</taxon>
        <taxon>Pseudomassariella</taxon>
    </lineage>
</organism>
<evidence type="ECO:0000313" key="5">
    <source>
        <dbReference type="Proteomes" id="UP000193689"/>
    </source>
</evidence>
<dbReference type="GO" id="GO:0000724">
    <property type="term" value="P:double-strand break repair via homologous recombination"/>
    <property type="evidence" value="ECO:0007669"/>
    <property type="project" value="TreeGrafter"/>
</dbReference>
<dbReference type="Proteomes" id="UP000193689">
    <property type="component" value="Unassembled WGS sequence"/>
</dbReference>
<feature type="region of interest" description="Disordered" evidence="3">
    <location>
        <begin position="165"/>
        <end position="247"/>
    </location>
</feature>
<comment type="caution">
    <text evidence="4">The sequence shown here is derived from an EMBL/GenBank/DDBJ whole genome shotgun (WGS) entry which is preliminary data.</text>
</comment>
<dbReference type="GO" id="GO:0000400">
    <property type="term" value="F:four-way junction DNA binding"/>
    <property type="evidence" value="ECO:0007669"/>
    <property type="project" value="TreeGrafter"/>
</dbReference>
<feature type="compositionally biased region" description="Low complexity" evidence="3">
    <location>
        <begin position="211"/>
        <end position="224"/>
    </location>
</feature>
<dbReference type="GO" id="GO:0005657">
    <property type="term" value="C:replication fork"/>
    <property type="evidence" value="ECO:0007669"/>
    <property type="project" value="TreeGrafter"/>
</dbReference>
<dbReference type="OrthoDB" id="336321at2759"/>
<accession>A0A1Y2E7X4</accession>
<evidence type="ECO:0000256" key="1">
    <source>
        <dbReference type="ARBA" id="ARBA00004123"/>
    </source>
</evidence>
<dbReference type="GO" id="GO:0008094">
    <property type="term" value="F:ATP-dependent activity, acting on DNA"/>
    <property type="evidence" value="ECO:0007669"/>
    <property type="project" value="TreeGrafter"/>
</dbReference>
<dbReference type="GO" id="GO:0005815">
    <property type="term" value="C:microtubule organizing center"/>
    <property type="evidence" value="ECO:0007669"/>
    <property type="project" value="TreeGrafter"/>
</dbReference>
<dbReference type="RefSeq" id="XP_040718274.1">
    <property type="nucleotide sequence ID" value="XM_040861906.1"/>
</dbReference>
<dbReference type="GO" id="GO:0007131">
    <property type="term" value="P:reciprocal meiotic recombination"/>
    <property type="evidence" value="ECO:0007669"/>
    <property type="project" value="TreeGrafter"/>
</dbReference>